<dbReference type="AlphaFoldDB" id="A0A6J2T6R1"/>
<dbReference type="InterPro" id="IPR001304">
    <property type="entry name" value="C-type_lectin-like"/>
</dbReference>
<dbReference type="Pfam" id="PF00059">
    <property type="entry name" value="Lectin_C"/>
    <property type="match status" value="1"/>
</dbReference>
<feature type="signal peptide" evidence="1">
    <location>
        <begin position="1"/>
        <end position="21"/>
    </location>
</feature>
<dbReference type="Gene3D" id="3.10.100.10">
    <property type="entry name" value="Mannose-Binding Protein A, subunit A"/>
    <property type="match status" value="1"/>
</dbReference>
<protein>
    <submittedName>
        <fullName evidence="4">C-type lectin 37Db-like</fullName>
    </submittedName>
</protein>
<dbReference type="CDD" id="cd00037">
    <property type="entry name" value="CLECT"/>
    <property type="match status" value="1"/>
</dbReference>
<evidence type="ECO:0000313" key="3">
    <source>
        <dbReference type="Proteomes" id="UP000504634"/>
    </source>
</evidence>
<dbReference type="InterPro" id="IPR016186">
    <property type="entry name" value="C-type_lectin-like/link_sf"/>
</dbReference>
<dbReference type="OrthoDB" id="6340082at2759"/>
<organism evidence="3 4">
    <name type="scientific">Drosophila lebanonensis</name>
    <name type="common">Fruit fly</name>
    <name type="synonym">Scaptodrosophila lebanonensis</name>
    <dbReference type="NCBI Taxonomy" id="7225"/>
    <lineage>
        <taxon>Eukaryota</taxon>
        <taxon>Metazoa</taxon>
        <taxon>Ecdysozoa</taxon>
        <taxon>Arthropoda</taxon>
        <taxon>Hexapoda</taxon>
        <taxon>Insecta</taxon>
        <taxon>Pterygota</taxon>
        <taxon>Neoptera</taxon>
        <taxon>Endopterygota</taxon>
        <taxon>Diptera</taxon>
        <taxon>Brachycera</taxon>
        <taxon>Muscomorpha</taxon>
        <taxon>Ephydroidea</taxon>
        <taxon>Drosophilidae</taxon>
        <taxon>Scaptodrosophila</taxon>
    </lineage>
</organism>
<feature type="chain" id="PRO_5026734742" evidence="1">
    <location>
        <begin position="22"/>
        <end position="184"/>
    </location>
</feature>
<feature type="domain" description="C-type lectin" evidence="2">
    <location>
        <begin position="37"/>
        <end position="160"/>
    </location>
</feature>
<dbReference type="RefSeq" id="XP_030370808.1">
    <property type="nucleotide sequence ID" value="XM_030514948.1"/>
</dbReference>
<name>A0A6J2T6R1_DROLE</name>
<dbReference type="InterPro" id="IPR016187">
    <property type="entry name" value="CTDL_fold"/>
</dbReference>
<accession>A0A6J2T6R1</accession>
<evidence type="ECO:0000313" key="4">
    <source>
        <dbReference type="RefSeq" id="XP_030370808.1"/>
    </source>
</evidence>
<gene>
    <name evidence="4" type="primary">LOC115621328</name>
</gene>
<dbReference type="PROSITE" id="PS50041">
    <property type="entry name" value="C_TYPE_LECTIN_2"/>
    <property type="match status" value="1"/>
</dbReference>
<keyword evidence="1" id="KW-0732">Signal</keyword>
<sequence length="184" mass="20952">MRSPIALIALISVFLVGSTITHPAPEADCDMAPFVKIGEKYYFIIKDKYKLNWFMAAHDCLTMGGHLANIESAEEMDALSDYLISKGYNEDWLWVAGNDLGNNREFKSIATGKHLPFFRWSNGQPDNAGGNEHCMHLWLRDDVFRMNDWQCHQKAHAICERPIKCHCFMNTGGSGIIDVRFTHK</sequence>
<evidence type="ECO:0000256" key="1">
    <source>
        <dbReference type="SAM" id="SignalP"/>
    </source>
</evidence>
<dbReference type="GeneID" id="115621328"/>
<dbReference type="SMART" id="SM00034">
    <property type="entry name" value="CLECT"/>
    <property type="match status" value="1"/>
</dbReference>
<dbReference type="SUPFAM" id="SSF56436">
    <property type="entry name" value="C-type lectin-like"/>
    <property type="match status" value="1"/>
</dbReference>
<keyword evidence="3" id="KW-1185">Reference proteome</keyword>
<dbReference type="PANTHER" id="PTHR22803">
    <property type="entry name" value="MANNOSE, PHOSPHOLIPASE, LECTIN RECEPTOR RELATED"/>
    <property type="match status" value="1"/>
</dbReference>
<proteinExistence type="predicted"/>
<dbReference type="InterPro" id="IPR050111">
    <property type="entry name" value="C-type_lectin/snaclec_domain"/>
</dbReference>
<dbReference type="Proteomes" id="UP000504634">
    <property type="component" value="Unplaced"/>
</dbReference>
<reference evidence="4" key="1">
    <citation type="submission" date="2025-08" db="UniProtKB">
        <authorList>
            <consortium name="RefSeq"/>
        </authorList>
    </citation>
    <scope>IDENTIFICATION</scope>
    <source>
        <strain evidence="4">11010-0011.00</strain>
        <tissue evidence="4">Whole body</tissue>
    </source>
</reference>
<evidence type="ECO:0000259" key="2">
    <source>
        <dbReference type="PROSITE" id="PS50041"/>
    </source>
</evidence>